<evidence type="ECO:0000256" key="1">
    <source>
        <dbReference type="SAM" id="Phobius"/>
    </source>
</evidence>
<evidence type="ECO:0000313" key="2">
    <source>
        <dbReference type="EMBL" id="SUS08612.1"/>
    </source>
</evidence>
<evidence type="ECO:0008006" key="3">
    <source>
        <dbReference type="Google" id="ProtNLM"/>
    </source>
</evidence>
<sequence length="132" mass="14515">MSLKVYTVHLRQPVRDAERDIVLVREGFSWGAFLVSVLWALWNRLWLVAVALIALELLLTLVTGWIGLGPASGGVISFALAVLAGMFGNDLRRWTMEGRGYAEVALVAAHSPDEAQQRFGERYPHLLAGLSA</sequence>
<dbReference type="EMBL" id="UIDG01000632">
    <property type="protein sequence ID" value="SUS08612.1"/>
    <property type="molecule type" value="Genomic_DNA"/>
</dbReference>
<feature type="transmembrane region" description="Helical" evidence="1">
    <location>
        <begin position="21"/>
        <end position="42"/>
    </location>
</feature>
<dbReference type="InterPro" id="IPR024399">
    <property type="entry name" value="DUF2628"/>
</dbReference>
<dbReference type="Pfam" id="PF10947">
    <property type="entry name" value="DUF2628"/>
    <property type="match status" value="1"/>
</dbReference>
<organism evidence="2">
    <name type="scientific">metagenome</name>
    <dbReference type="NCBI Taxonomy" id="256318"/>
    <lineage>
        <taxon>unclassified sequences</taxon>
        <taxon>metagenomes</taxon>
    </lineage>
</organism>
<reference evidence="2" key="1">
    <citation type="submission" date="2018-07" db="EMBL/GenBank/DDBJ databases">
        <authorList>
            <person name="Quirk P.G."/>
            <person name="Krulwich T.A."/>
        </authorList>
    </citation>
    <scope>NUCLEOTIDE SEQUENCE</scope>
</reference>
<keyword evidence="1" id="KW-1133">Transmembrane helix</keyword>
<protein>
    <recommendedName>
        <fullName evidence="3">DUF2628 domain-containing protein</fullName>
    </recommendedName>
</protein>
<proteinExistence type="predicted"/>
<keyword evidence="1" id="KW-0472">Membrane</keyword>
<feature type="transmembrane region" description="Helical" evidence="1">
    <location>
        <begin position="62"/>
        <end position="87"/>
    </location>
</feature>
<keyword evidence="1" id="KW-0812">Transmembrane</keyword>
<dbReference type="AlphaFoldDB" id="A0A380TJG7"/>
<name>A0A380TJG7_9ZZZZ</name>
<accession>A0A380TJG7</accession>
<gene>
    <name evidence="2" type="ORF">DF3PB_780009</name>
</gene>